<dbReference type="InterPro" id="IPR036390">
    <property type="entry name" value="WH_DNA-bd_sf"/>
</dbReference>
<dbReference type="AlphaFoldDB" id="A0A1G5MYI4"/>
<name>A0A1G5MYI4_AFIMA</name>
<dbReference type="Gene3D" id="3.30.420.40">
    <property type="match status" value="2"/>
</dbReference>
<dbReference type="SUPFAM" id="SSF53067">
    <property type="entry name" value="Actin-like ATPase domain"/>
    <property type="match status" value="1"/>
</dbReference>
<dbReference type="EMBL" id="FMVW01000002">
    <property type="protein sequence ID" value="SCZ29718.1"/>
    <property type="molecule type" value="Genomic_DNA"/>
</dbReference>
<dbReference type="RefSeq" id="WP_092810500.1">
    <property type="nucleotide sequence ID" value="NZ_FMVW01000002.1"/>
</dbReference>
<keyword evidence="3" id="KW-0418">Kinase</keyword>
<dbReference type="STRING" id="1120955.SAMN03080610_01159"/>
<dbReference type="CDD" id="cd23763">
    <property type="entry name" value="ASKHA_ATPase_ROK"/>
    <property type="match status" value="1"/>
</dbReference>
<gene>
    <name evidence="3" type="ORF">SAMN03080610_01159</name>
</gene>
<accession>A0A1G5MYI4</accession>
<dbReference type="PANTHER" id="PTHR18964:SF149">
    <property type="entry name" value="BIFUNCTIONAL UDP-N-ACETYLGLUCOSAMINE 2-EPIMERASE_N-ACETYLMANNOSAMINE KINASE"/>
    <property type="match status" value="1"/>
</dbReference>
<proteinExistence type="inferred from homology"/>
<evidence type="ECO:0000313" key="3">
    <source>
        <dbReference type="EMBL" id="SCZ29718.1"/>
    </source>
</evidence>
<dbReference type="Proteomes" id="UP000199347">
    <property type="component" value="Unassembled WGS sequence"/>
</dbReference>
<comment type="similarity">
    <text evidence="1">Belongs to the ROK (NagC/XylR) family.</text>
</comment>
<dbReference type="PANTHER" id="PTHR18964">
    <property type="entry name" value="ROK (REPRESSOR, ORF, KINASE) FAMILY"/>
    <property type="match status" value="1"/>
</dbReference>
<keyword evidence="3" id="KW-0808">Transferase</keyword>
<sequence>MRGGDTTGLRAYNERLIIHALLRAGALSKAEIARETGLSGQAASVIVNRLLAEGLLIKRDKVRGQVGQPSTPIAPNPKGAFSLGVKIGRRSLEAILVNLLGEVIASAQENYDAPLPEETVRLAIAQATGLLASLDAPSRKRVVGLGIAMPSELESWAPELDLAPGTLDAWRDIDVAAALQEATGLPASLHNDATAACAAEVILGDAVTRRSALYLYLGTFIGGGIVIDGKLYRGEQFNAGAIGSMPTAHQSPTGAPQQLIHTASIIQLQQAFAEEGIDAGEALLRGDDVPGAARIFDVWAPQAAEEMARAVISAMSVIDFETIVVDGLLPPAWRARITGHLAEAVQDFNRLGLSPAEIVSGSVGPMARVLGAAMLPLQARFSPNTDLLVRQTIARQSNAEAASSLAN</sequence>
<dbReference type="GO" id="GO:0016301">
    <property type="term" value="F:kinase activity"/>
    <property type="evidence" value="ECO:0007669"/>
    <property type="project" value="UniProtKB-KW"/>
</dbReference>
<dbReference type="InterPro" id="IPR000600">
    <property type="entry name" value="ROK"/>
</dbReference>
<evidence type="ECO:0000259" key="2">
    <source>
        <dbReference type="Pfam" id="PF12802"/>
    </source>
</evidence>
<dbReference type="GO" id="GO:0003700">
    <property type="term" value="F:DNA-binding transcription factor activity"/>
    <property type="evidence" value="ECO:0007669"/>
    <property type="project" value="InterPro"/>
</dbReference>
<feature type="domain" description="HTH marR-type" evidence="2">
    <location>
        <begin position="16"/>
        <end position="59"/>
    </location>
</feature>
<dbReference type="InterPro" id="IPR000835">
    <property type="entry name" value="HTH_MarR-typ"/>
</dbReference>
<dbReference type="InterPro" id="IPR036388">
    <property type="entry name" value="WH-like_DNA-bd_sf"/>
</dbReference>
<dbReference type="SUPFAM" id="SSF46785">
    <property type="entry name" value="Winged helix' DNA-binding domain"/>
    <property type="match status" value="1"/>
</dbReference>
<organism evidence="3 4">
    <name type="scientific">Afifella marina DSM 2698</name>
    <dbReference type="NCBI Taxonomy" id="1120955"/>
    <lineage>
        <taxon>Bacteria</taxon>
        <taxon>Pseudomonadati</taxon>
        <taxon>Pseudomonadota</taxon>
        <taxon>Alphaproteobacteria</taxon>
        <taxon>Hyphomicrobiales</taxon>
        <taxon>Afifellaceae</taxon>
        <taxon>Afifella</taxon>
    </lineage>
</organism>
<dbReference type="InterPro" id="IPR043129">
    <property type="entry name" value="ATPase_NBD"/>
</dbReference>
<dbReference type="Pfam" id="PF00480">
    <property type="entry name" value="ROK"/>
    <property type="match status" value="1"/>
</dbReference>
<protein>
    <submittedName>
        <fullName evidence="3">Sugar kinase of the NBD/HSP70 family, may contain an N-terminal HTH domain</fullName>
    </submittedName>
</protein>
<keyword evidence="4" id="KW-1185">Reference proteome</keyword>
<evidence type="ECO:0000256" key="1">
    <source>
        <dbReference type="ARBA" id="ARBA00006479"/>
    </source>
</evidence>
<dbReference type="Gene3D" id="1.10.10.10">
    <property type="entry name" value="Winged helix-like DNA-binding domain superfamily/Winged helix DNA-binding domain"/>
    <property type="match status" value="1"/>
</dbReference>
<evidence type="ECO:0000313" key="4">
    <source>
        <dbReference type="Proteomes" id="UP000199347"/>
    </source>
</evidence>
<dbReference type="Pfam" id="PF12802">
    <property type="entry name" value="MarR_2"/>
    <property type="match status" value="1"/>
</dbReference>
<dbReference type="OrthoDB" id="49685at2"/>
<reference evidence="3 4" key="1">
    <citation type="submission" date="2016-10" db="EMBL/GenBank/DDBJ databases">
        <authorList>
            <person name="de Groot N.N."/>
        </authorList>
    </citation>
    <scope>NUCLEOTIDE SEQUENCE [LARGE SCALE GENOMIC DNA]</scope>
    <source>
        <strain evidence="3 4">DSM 2698</strain>
    </source>
</reference>